<dbReference type="PANTHER" id="PTHR43199:SF1">
    <property type="entry name" value="GLUTATHIONE HYDROLASE PROENZYME"/>
    <property type="match status" value="1"/>
</dbReference>
<evidence type="ECO:0000256" key="1">
    <source>
        <dbReference type="ARBA" id="ARBA00009381"/>
    </source>
</evidence>
<dbReference type="InterPro" id="IPR043137">
    <property type="entry name" value="GGT_ssub_C"/>
</dbReference>
<dbReference type="InterPro" id="IPR051792">
    <property type="entry name" value="GGT_bact"/>
</dbReference>
<accession>A0A919R399</accession>
<dbReference type="InterPro" id="IPR029055">
    <property type="entry name" value="Ntn_hydrolases_N"/>
</dbReference>
<dbReference type="InterPro" id="IPR043138">
    <property type="entry name" value="GGT_lsub"/>
</dbReference>
<protein>
    <submittedName>
        <fullName evidence="6">Gamma-glutamyltranspeptidase</fullName>
    </submittedName>
</protein>
<dbReference type="Gene3D" id="1.10.246.130">
    <property type="match status" value="1"/>
</dbReference>
<dbReference type="AlphaFoldDB" id="A0A919R399"/>
<keyword evidence="4" id="KW-0865">Zymogen</keyword>
<keyword evidence="3" id="KW-0378">Hydrolase</keyword>
<evidence type="ECO:0000256" key="2">
    <source>
        <dbReference type="ARBA" id="ARBA00022679"/>
    </source>
</evidence>
<feature type="compositionally biased region" description="Basic residues" evidence="5">
    <location>
        <begin position="1"/>
        <end position="14"/>
    </location>
</feature>
<dbReference type="Pfam" id="PF01019">
    <property type="entry name" value="G_glu_transpept"/>
    <property type="match status" value="1"/>
</dbReference>
<feature type="region of interest" description="Disordered" evidence="5">
    <location>
        <begin position="566"/>
        <end position="587"/>
    </location>
</feature>
<evidence type="ECO:0000313" key="7">
    <source>
        <dbReference type="Proteomes" id="UP000655287"/>
    </source>
</evidence>
<dbReference type="PANTHER" id="PTHR43199">
    <property type="entry name" value="GLUTATHIONE HYDROLASE"/>
    <property type="match status" value="1"/>
</dbReference>
<keyword evidence="7" id="KW-1185">Reference proteome</keyword>
<organism evidence="6 7">
    <name type="scientific">Sphaerisporangium rufum</name>
    <dbReference type="NCBI Taxonomy" id="1381558"/>
    <lineage>
        <taxon>Bacteria</taxon>
        <taxon>Bacillati</taxon>
        <taxon>Actinomycetota</taxon>
        <taxon>Actinomycetes</taxon>
        <taxon>Streptosporangiales</taxon>
        <taxon>Streptosporangiaceae</taxon>
        <taxon>Sphaerisporangium</taxon>
    </lineage>
</organism>
<evidence type="ECO:0000256" key="3">
    <source>
        <dbReference type="ARBA" id="ARBA00022801"/>
    </source>
</evidence>
<dbReference type="PRINTS" id="PR01210">
    <property type="entry name" value="GGTRANSPTASE"/>
</dbReference>
<keyword evidence="2" id="KW-0808">Transferase</keyword>
<dbReference type="GO" id="GO:0016740">
    <property type="term" value="F:transferase activity"/>
    <property type="evidence" value="ECO:0007669"/>
    <property type="project" value="UniProtKB-KW"/>
</dbReference>
<comment type="caution">
    <text evidence="6">The sequence shown here is derived from an EMBL/GenBank/DDBJ whole genome shotgun (WGS) entry which is preliminary data.</text>
</comment>
<feature type="region of interest" description="Disordered" evidence="5">
    <location>
        <begin position="1"/>
        <end position="24"/>
    </location>
</feature>
<sequence>MRSHRPGRVAVSRRRSGEGTVVGPHESSVQAGLRILELGGNAVDAAVAAALVAGVVEPTETTLAGCGFMLYNDGGNGPIAADFGPRAPLAASTAMFRLTPDAESSAVLGLAPVVDDENVNGPLAPGVPRTLLGLLTAHERWGRLDRRTVCRPAIEAAYNGFAADAWFLTSALSDLDRLRRDEAAARTFLDDTGLPIGHRSSGSYGFSFDTRPRVVQSTLGRTLEEVAGSSLDTLTTGAVAQRLVATARDVGGLLSLEDLRAAAPEIGPALTMRYRDVDVSVPPAPGGGITELEILAGWQSLNPEPSTSHESGEQTRRLALMMRHAFADRYHWLGDPAVVPVPTRELLSARYARDLARLVEAGTDLPRWGDGAPWLTYASVAAHDPWAYSETGAGAPEWSPKLASTPTGGTTHISATDRDGGTVAITHTAANHFGSGILCPRTGLLFDSAMAWFNAAAGAANSVRPGARALANMGPALITRAGRPVAAVGASGGRRIISAVAQLIINMVDGRLGPAEALALPRLDASGQKILVHEGRAEHLEALADLGATLVPSSNEPFTMDFARPNVAGHPAAGQSESAIPTSAYGD</sequence>
<evidence type="ECO:0000313" key="6">
    <source>
        <dbReference type="EMBL" id="GII77611.1"/>
    </source>
</evidence>
<dbReference type="RefSeq" id="WP_203984536.1">
    <property type="nucleotide sequence ID" value="NZ_BOOU01000036.1"/>
</dbReference>
<dbReference type="GO" id="GO:0016787">
    <property type="term" value="F:hydrolase activity"/>
    <property type="evidence" value="ECO:0007669"/>
    <property type="project" value="UniProtKB-KW"/>
</dbReference>
<proteinExistence type="inferred from homology"/>
<dbReference type="Proteomes" id="UP000655287">
    <property type="component" value="Unassembled WGS sequence"/>
</dbReference>
<dbReference type="EMBL" id="BOOU01000036">
    <property type="protein sequence ID" value="GII77611.1"/>
    <property type="molecule type" value="Genomic_DNA"/>
</dbReference>
<comment type="similarity">
    <text evidence="1">Belongs to the gamma-glutamyltransferase family.</text>
</comment>
<reference evidence="6" key="1">
    <citation type="submission" date="2021-01" db="EMBL/GenBank/DDBJ databases">
        <title>Whole genome shotgun sequence of Sphaerisporangium rufum NBRC 109079.</title>
        <authorList>
            <person name="Komaki H."/>
            <person name="Tamura T."/>
        </authorList>
    </citation>
    <scope>NUCLEOTIDE SEQUENCE</scope>
    <source>
        <strain evidence="6">NBRC 109079</strain>
    </source>
</reference>
<dbReference type="Gene3D" id="3.60.20.40">
    <property type="match status" value="1"/>
</dbReference>
<name>A0A919R399_9ACTN</name>
<dbReference type="SUPFAM" id="SSF56235">
    <property type="entry name" value="N-terminal nucleophile aminohydrolases (Ntn hydrolases)"/>
    <property type="match status" value="1"/>
</dbReference>
<evidence type="ECO:0000256" key="4">
    <source>
        <dbReference type="ARBA" id="ARBA00023145"/>
    </source>
</evidence>
<evidence type="ECO:0000256" key="5">
    <source>
        <dbReference type="SAM" id="MobiDB-lite"/>
    </source>
</evidence>
<gene>
    <name evidence="6" type="ORF">Sru01_25930</name>
</gene>